<comment type="caution">
    <text evidence="2">The sequence shown here is derived from an EMBL/GenBank/DDBJ whole genome shotgun (WGS) entry which is preliminary data.</text>
</comment>
<reference evidence="2 3" key="1">
    <citation type="submission" date="2019-04" db="EMBL/GenBank/DDBJ databases">
        <title>Draft genome sequences of Streptomyces avermitilis ATCC 31267.</title>
        <authorList>
            <person name="Komaki H."/>
            <person name="Tamura T."/>
            <person name="Hosoyama A."/>
        </authorList>
    </citation>
    <scope>NUCLEOTIDE SEQUENCE [LARGE SCALE GENOMIC DNA]</scope>
    <source>
        <strain evidence="2 3">ATCC 31267</strain>
    </source>
</reference>
<accession>A0A4D4MPV7</accession>
<protein>
    <submittedName>
        <fullName evidence="2">Uncharacterized protein</fullName>
    </submittedName>
</protein>
<feature type="compositionally biased region" description="Basic and acidic residues" evidence="1">
    <location>
        <begin position="85"/>
        <end position="117"/>
    </location>
</feature>
<evidence type="ECO:0000313" key="3">
    <source>
        <dbReference type="Proteomes" id="UP000299211"/>
    </source>
</evidence>
<feature type="compositionally biased region" description="Basic residues" evidence="1">
    <location>
        <begin position="144"/>
        <end position="153"/>
    </location>
</feature>
<feature type="region of interest" description="Disordered" evidence="1">
    <location>
        <begin position="1"/>
        <end position="153"/>
    </location>
</feature>
<evidence type="ECO:0000256" key="1">
    <source>
        <dbReference type="SAM" id="MobiDB-lite"/>
    </source>
</evidence>
<gene>
    <name evidence="2" type="ORF">SAV31267_036580</name>
</gene>
<dbReference type="Proteomes" id="UP000299211">
    <property type="component" value="Unassembled WGS sequence"/>
</dbReference>
<dbReference type="AlphaFoldDB" id="A0A4D4MPV7"/>
<name>A0A4D4MPV7_STRAX</name>
<dbReference type="EMBL" id="BJHY01000001">
    <property type="protein sequence ID" value="GDY74173.1"/>
    <property type="molecule type" value="Genomic_DNA"/>
</dbReference>
<organism evidence="2 3">
    <name type="scientific">Streptomyces avermitilis</name>
    <dbReference type="NCBI Taxonomy" id="33903"/>
    <lineage>
        <taxon>Bacteria</taxon>
        <taxon>Bacillati</taxon>
        <taxon>Actinomycetota</taxon>
        <taxon>Actinomycetes</taxon>
        <taxon>Kitasatosporales</taxon>
        <taxon>Streptomycetaceae</taxon>
        <taxon>Streptomyces</taxon>
    </lineage>
</organism>
<proteinExistence type="predicted"/>
<feature type="compositionally biased region" description="Basic and acidic residues" evidence="1">
    <location>
        <begin position="19"/>
        <end position="29"/>
    </location>
</feature>
<evidence type="ECO:0000313" key="2">
    <source>
        <dbReference type="EMBL" id="GDY74173.1"/>
    </source>
</evidence>
<sequence length="153" mass="15443">MSGGGVADEGADARVQQGRADRRGDDHGHGAGRGLEAAVLGLGQPGEVADDAQDEGVAARGVVGGRHEVGEQAGAEADEGAADMAVDHGEAEDGQEHQVGDGAREVETGEDAHLDHQGHHHQGGGEQHPVEAHGGSAPTAVAAGRRRTRSRRG</sequence>